<dbReference type="SUPFAM" id="SSF54001">
    <property type="entry name" value="Cysteine proteinases"/>
    <property type="match status" value="1"/>
</dbReference>
<dbReference type="RefSeq" id="XP_024663495.1">
    <property type="nucleotide sequence ID" value="XM_024807727.1"/>
</dbReference>
<accession>A0A2T0FF08</accession>
<comment type="caution">
    <text evidence="3">The sequence shown here is derived from an EMBL/GenBank/DDBJ whole genome shotgun (WGS) entry which is preliminary data.</text>
</comment>
<dbReference type="PANTHER" id="PTHR12419">
    <property type="entry name" value="OTU DOMAIN CONTAINING PROTEIN"/>
    <property type="match status" value="1"/>
</dbReference>
<dbReference type="OrthoDB" id="409956at2759"/>
<proteinExistence type="predicted"/>
<evidence type="ECO:0000313" key="4">
    <source>
        <dbReference type="Proteomes" id="UP000238350"/>
    </source>
</evidence>
<dbReference type="GeneID" id="36514918"/>
<dbReference type="CDD" id="cd22756">
    <property type="entry name" value="OTU_OTUD3-like"/>
    <property type="match status" value="1"/>
</dbReference>
<dbReference type="Pfam" id="PF02338">
    <property type="entry name" value="OTU"/>
    <property type="match status" value="1"/>
</dbReference>
<reference evidence="3 4" key="1">
    <citation type="submission" date="2017-04" db="EMBL/GenBank/DDBJ databases">
        <title>Genome sequencing of [Candida] sorbophila.</title>
        <authorList>
            <person name="Ahn J.O."/>
        </authorList>
    </citation>
    <scope>NUCLEOTIDE SEQUENCE [LARGE SCALE GENOMIC DNA]</scope>
    <source>
        <strain evidence="3 4">DS02</strain>
    </source>
</reference>
<sequence length="300" mass="33401">MGRKKARTDAERGAHGVSDGEFPLLASLGLYASNTTGDGNCLFRALSDQLYGDESHFREIRSGSVGYIKAHPDRFAAFVGEFGESFDTYTKRLMQDAVYGGHLEVVAAAEHYAADIAIYQADQMYIVQPIEAVANKTLHIAYHTWEHYSSVRNKSGPHSGPPQVSAKSGPVPIAKEEVPRWKLEIVMRSCPEAEEQTIISKLKTKDYGQVIEELLTEPDRQSDHQPITEPTIEAGPTVKEERTAEAGRPKKRQSVREKRGQARKKALERKLNKNKRRSEPAVSDQASEPAVNLPDKTIYI</sequence>
<protein>
    <submittedName>
        <fullName evidence="3">OTU domain-containing protein 3</fullName>
    </submittedName>
</protein>
<dbReference type="InterPro" id="IPR050704">
    <property type="entry name" value="Peptidase_C85-like"/>
</dbReference>
<feature type="domain" description="OTU" evidence="2">
    <location>
        <begin position="30"/>
        <end position="154"/>
    </location>
</feature>
<dbReference type="EMBL" id="NDIQ01000001">
    <property type="protein sequence ID" value="PRT53549.1"/>
    <property type="molecule type" value="Genomic_DNA"/>
</dbReference>
<dbReference type="InterPro" id="IPR003323">
    <property type="entry name" value="OTU_dom"/>
</dbReference>
<dbReference type="Proteomes" id="UP000238350">
    <property type="component" value="Unassembled WGS sequence"/>
</dbReference>
<evidence type="ECO:0000256" key="1">
    <source>
        <dbReference type="SAM" id="MobiDB-lite"/>
    </source>
</evidence>
<feature type="compositionally biased region" description="Basic residues" evidence="1">
    <location>
        <begin position="261"/>
        <end position="276"/>
    </location>
</feature>
<dbReference type="Gene3D" id="3.90.70.80">
    <property type="match status" value="1"/>
</dbReference>
<evidence type="ECO:0000313" key="3">
    <source>
        <dbReference type="EMBL" id="PRT53549.1"/>
    </source>
</evidence>
<keyword evidence="4" id="KW-1185">Reference proteome</keyword>
<dbReference type="GO" id="GO:0016579">
    <property type="term" value="P:protein deubiquitination"/>
    <property type="evidence" value="ECO:0007669"/>
    <property type="project" value="TreeGrafter"/>
</dbReference>
<dbReference type="InterPro" id="IPR038765">
    <property type="entry name" value="Papain-like_cys_pep_sf"/>
</dbReference>
<dbReference type="GO" id="GO:0004843">
    <property type="term" value="F:cysteine-type deubiquitinase activity"/>
    <property type="evidence" value="ECO:0007669"/>
    <property type="project" value="TreeGrafter"/>
</dbReference>
<dbReference type="PANTHER" id="PTHR12419:SF7">
    <property type="entry name" value="OTU DOMAIN-CONTAINING PROTEIN 3"/>
    <property type="match status" value="1"/>
</dbReference>
<name>A0A2T0FF08_9ASCO</name>
<evidence type="ECO:0000259" key="2">
    <source>
        <dbReference type="PROSITE" id="PS50802"/>
    </source>
</evidence>
<dbReference type="AlphaFoldDB" id="A0A2T0FF08"/>
<organism evidence="3 4">
    <name type="scientific">Wickerhamiella sorbophila</name>
    <dbReference type="NCBI Taxonomy" id="45607"/>
    <lineage>
        <taxon>Eukaryota</taxon>
        <taxon>Fungi</taxon>
        <taxon>Dikarya</taxon>
        <taxon>Ascomycota</taxon>
        <taxon>Saccharomycotina</taxon>
        <taxon>Dipodascomycetes</taxon>
        <taxon>Dipodascales</taxon>
        <taxon>Trichomonascaceae</taxon>
        <taxon>Wickerhamiella</taxon>
    </lineage>
</organism>
<dbReference type="STRING" id="45607.A0A2T0FF08"/>
<feature type="region of interest" description="Disordered" evidence="1">
    <location>
        <begin position="215"/>
        <end position="300"/>
    </location>
</feature>
<dbReference type="PROSITE" id="PS50802">
    <property type="entry name" value="OTU"/>
    <property type="match status" value="1"/>
</dbReference>
<feature type="compositionally biased region" description="Basic and acidic residues" evidence="1">
    <location>
        <begin position="238"/>
        <end position="260"/>
    </location>
</feature>
<gene>
    <name evidence="3" type="ORF">B9G98_01169</name>
</gene>